<dbReference type="InterPro" id="IPR045853">
    <property type="entry name" value="Pep_chain_release_fac_I_sf"/>
</dbReference>
<dbReference type="OrthoDB" id="2019491at2759"/>
<sequence>MCKKFLSIFNVLYRTHVTYLKSEQKKLLYELYKKEIPKISEHKAYSDIIKLQKHSHMLHTLNEELDIYKQLLKEIIDSKESYEERLKKNEDINQLNCHIESVTNLIIDDIILFYKSYVNQDHHLDATEIKMEITAGVGGFEAKMFSKELFHMYENFCRVRNYDYEMKEVINDEAKENKNIVLYIRGNNIYEDFYQENGIHRVQRVPINSNKVQTSTSIVFICDEKKQKDNIMKKINFSKQDLLIQTKRSGGAGGQSVNKNETCVKILHKPTNIFVEVQKTSSQIHNKNLAMQLLKDKLYNFYYELEKNNFLKEKKNQKQSADRSHKIRTYNFLHDVIIDHITNTQYSGIQNFFKGHMLIQLINKKKQVFYQNIIDQTLQYIFSLMDSQKGPLDTLSQKNNKIYK</sequence>
<dbReference type="Proteomes" id="UP000030690">
    <property type="component" value="Unassembled WGS sequence"/>
</dbReference>
<evidence type="ECO:0000313" key="4">
    <source>
        <dbReference type="EMBL" id="ETW18741.1"/>
    </source>
</evidence>
<name>A0A024V7G9_PLAFA</name>
<dbReference type="PANTHER" id="PTHR43116:SF3">
    <property type="entry name" value="CLASS I PEPTIDE CHAIN RELEASE FACTOR"/>
    <property type="match status" value="1"/>
</dbReference>
<reference evidence="4 5" key="2">
    <citation type="submission" date="2013-02" db="EMBL/GenBank/DDBJ databases">
        <title>The Genome Sequence of Plasmodium falciparum Vietnam Oak-Knoll (FVO).</title>
        <authorList>
            <consortium name="The Broad Institute Genome Sequencing Platform"/>
            <consortium name="The Broad Institute Genome Sequencing Center for Infectious Disease"/>
            <person name="Neafsey D."/>
            <person name="Cheeseman I."/>
            <person name="Volkman S."/>
            <person name="Adams J."/>
            <person name="Walker B."/>
            <person name="Young S.K."/>
            <person name="Zeng Q."/>
            <person name="Gargeya S."/>
            <person name="Fitzgerald M."/>
            <person name="Haas B."/>
            <person name="Abouelleil A."/>
            <person name="Alvarado L."/>
            <person name="Arachchi H.M."/>
            <person name="Berlin A.M."/>
            <person name="Chapman S.B."/>
            <person name="Dewar J."/>
            <person name="Goldberg J."/>
            <person name="Griggs A."/>
            <person name="Gujja S."/>
            <person name="Hansen M."/>
            <person name="Howarth C."/>
            <person name="Imamovic A."/>
            <person name="Larimer J."/>
            <person name="McCowan C."/>
            <person name="Murphy C."/>
            <person name="Neiman D."/>
            <person name="Pearson M."/>
            <person name="Priest M."/>
            <person name="Roberts A."/>
            <person name="Saif S."/>
            <person name="Shea T."/>
            <person name="Sisk P."/>
            <person name="Sykes S."/>
            <person name="Wortman J."/>
            <person name="Nusbaum C."/>
            <person name="Birren B."/>
        </authorList>
    </citation>
    <scope>NUCLEOTIDE SEQUENCE [LARGE SCALE GENOMIC DNA]</scope>
    <source>
        <strain evidence="5">Vietnam Oak-Knoll (FVO)</strain>
    </source>
</reference>
<evidence type="ECO:0000259" key="3">
    <source>
        <dbReference type="SMART" id="SM00937"/>
    </source>
</evidence>
<comment type="similarity">
    <text evidence="1">Belongs to the prokaryotic/mitochondrial release factor family.</text>
</comment>
<dbReference type="SMR" id="A0A024V7G9"/>
<dbReference type="Gene3D" id="3.30.160.20">
    <property type="match status" value="1"/>
</dbReference>
<evidence type="ECO:0000313" key="5">
    <source>
        <dbReference type="Proteomes" id="UP000030690"/>
    </source>
</evidence>
<evidence type="ECO:0000256" key="2">
    <source>
        <dbReference type="SAM" id="Coils"/>
    </source>
</evidence>
<dbReference type="GO" id="GO:0005737">
    <property type="term" value="C:cytoplasm"/>
    <property type="evidence" value="ECO:0007669"/>
    <property type="project" value="UniProtKB-ARBA"/>
</dbReference>
<dbReference type="AlphaFoldDB" id="A0A024V7G9"/>
<gene>
    <name evidence="4" type="ORF">PFFVO_02636</name>
</gene>
<organism evidence="4 5">
    <name type="scientific">Plasmodium falciparum Vietnam Oak-Knoll</name>
    <name type="common">FVO</name>
    <dbReference type="NCBI Taxonomy" id="1036723"/>
    <lineage>
        <taxon>Eukaryota</taxon>
        <taxon>Sar</taxon>
        <taxon>Alveolata</taxon>
        <taxon>Apicomplexa</taxon>
        <taxon>Aconoidasida</taxon>
        <taxon>Haemosporida</taxon>
        <taxon>Plasmodiidae</taxon>
        <taxon>Plasmodium</taxon>
        <taxon>Plasmodium (Laverania)</taxon>
    </lineage>
</organism>
<dbReference type="EMBL" id="KI925078">
    <property type="protein sequence ID" value="ETW18741.1"/>
    <property type="molecule type" value="Genomic_DNA"/>
</dbReference>
<reference evidence="4 5" key="1">
    <citation type="submission" date="2013-02" db="EMBL/GenBank/DDBJ databases">
        <title>The Genome Annotation of Plasmodium falciparum Vietnam Oak-Knoll (FVO).</title>
        <authorList>
            <consortium name="The Broad Institute Genome Sequencing Platform"/>
            <consortium name="The Broad Institute Genome Sequencing Center for Infectious Disease"/>
            <person name="Neafsey D."/>
            <person name="Hoffman S."/>
            <person name="Volkman S."/>
            <person name="Rosenthal P."/>
            <person name="Walker B."/>
            <person name="Young S.K."/>
            <person name="Zeng Q."/>
            <person name="Gargeya S."/>
            <person name="Fitzgerald M."/>
            <person name="Haas B."/>
            <person name="Abouelleil A."/>
            <person name="Allen A.W."/>
            <person name="Alvarado L."/>
            <person name="Arachchi H.M."/>
            <person name="Berlin A.M."/>
            <person name="Chapman S.B."/>
            <person name="Gainer-Dewar J."/>
            <person name="Goldberg J."/>
            <person name="Griggs A."/>
            <person name="Gujja S."/>
            <person name="Hansen M."/>
            <person name="Howarth C."/>
            <person name="Imamovic A."/>
            <person name="Ireland A."/>
            <person name="Larimer J."/>
            <person name="McCowan C."/>
            <person name="Murphy C."/>
            <person name="Pearson M."/>
            <person name="Poon T.W."/>
            <person name="Priest M."/>
            <person name="Roberts A."/>
            <person name="Saif S."/>
            <person name="Shea T."/>
            <person name="Sisk P."/>
            <person name="Sykes S."/>
            <person name="Wortman J."/>
            <person name="Nusbaum C."/>
            <person name="Birren B."/>
        </authorList>
    </citation>
    <scope>NUCLEOTIDE SEQUENCE [LARGE SCALE GENOMIC DNA]</scope>
    <source>
        <strain evidence="5">Vietnam Oak-Knoll (FVO)</strain>
    </source>
</reference>
<dbReference type="SUPFAM" id="SSF75620">
    <property type="entry name" value="Release factor"/>
    <property type="match status" value="1"/>
</dbReference>
<dbReference type="Pfam" id="PF03462">
    <property type="entry name" value="PCRF"/>
    <property type="match status" value="1"/>
</dbReference>
<feature type="coiled-coil region" evidence="2">
    <location>
        <begin position="58"/>
        <end position="92"/>
    </location>
</feature>
<dbReference type="SMART" id="SM00937">
    <property type="entry name" value="PCRF"/>
    <property type="match status" value="1"/>
</dbReference>
<feature type="domain" description="Peptide chain release factor" evidence="3">
    <location>
        <begin position="80"/>
        <end position="196"/>
    </location>
</feature>
<dbReference type="Gene3D" id="3.30.70.1660">
    <property type="match status" value="1"/>
</dbReference>
<dbReference type="GO" id="GO:0003747">
    <property type="term" value="F:translation release factor activity"/>
    <property type="evidence" value="ECO:0007669"/>
    <property type="project" value="InterPro"/>
</dbReference>
<dbReference type="Pfam" id="PF00472">
    <property type="entry name" value="RF-1"/>
    <property type="match status" value="1"/>
</dbReference>
<dbReference type="InterPro" id="IPR005139">
    <property type="entry name" value="PCRF"/>
</dbReference>
<proteinExistence type="inferred from homology"/>
<accession>A0A024V7G9</accession>
<dbReference type="PANTHER" id="PTHR43116">
    <property type="entry name" value="PEPTIDE CHAIN RELEASE FACTOR 2"/>
    <property type="match status" value="1"/>
</dbReference>
<evidence type="ECO:0000256" key="1">
    <source>
        <dbReference type="ARBA" id="ARBA00010835"/>
    </source>
</evidence>
<dbReference type="InterPro" id="IPR000352">
    <property type="entry name" value="Pep_chain_release_fac_I"/>
</dbReference>
<protein>
    <recommendedName>
        <fullName evidence="3">Peptide chain release factor domain-containing protein</fullName>
    </recommendedName>
</protein>
<keyword evidence="2" id="KW-0175">Coiled coil</keyword>